<dbReference type="PROSITE" id="PS50103">
    <property type="entry name" value="ZF_C3H1"/>
    <property type="match status" value="1"/>
</dbReference>
<evidence type="ECO:0000256" key="2">
    <source>
        <dbReference type="ARBA" id="ARBA00022540"/>
    </source>
</evidence>
<evidence type="ECO:0000256" key="5">
    <source>
        <dbReference type="ARBA" id="ARBA00022917"/>
    </source>
</evidence>
<feature type="zinc finger region" description="C3H1-type" evidence="7">
    <location>
        <begin position="158"/>
        <end position="185"/>
    </location>
</feature>
<feature type="compositionally biased region" description="Basic and acidic residues" evidence="10">
    <location>
        <begin position="205"/>
        <end position="251"/>
    </location>
</feature>
<evidence type="ECO:0000256" key="1">
    <source>
        <dbReference type="ARBA" id="ARBA00009860"/>
    </source>
</evidence>
<feature type="compositionally biased region" description="Polar residues" evidence="10">
    <location>
        <begin position="1"/>
        <end position="12"/>
    </location>
</feature>
<evidence type="ECO:0000256" key="6">
    <source>
        <dbReference type="ARBA" id="ARBA00030245"/>
    </source>
</evidence>
<gene>
    <name evidence="12" type="ORF">ANE_LOCUS3414</name>
</gene>
<evidence type="ECO:0000256" key="9">
    <source>
        <dbReference type="SAM" id="Coils"/>
    </source>
</evidence>
<dbReference type="GO" id="GO:0003743">
    <property type="term" value="F:translation initiation factor activity"/>
    <property type="evidence" value="ECO:0007669"/>
    <property type="project" value="UniProtKB-KW"/>
</dbReference>
<keyword evidence="3" id="KW-0810">Translation regulation</keyword>
<dbReference type="InterPro" id="IPR000571">
    <property type="entry name" value="Znf_CCCH"/>
</dbReference>
<evidence type="ECO:0000256" key="8">
    <source>
        <dbReference type="RuleBase" id="RU004374"/>
    </source>
</evidence>
<evidence type="ECO:0000313" key="13">
    <source>
        <dbReference type="Proteomes" id="UP000489600"/>
    </source>
</evidence>
<dbReference type="InterPro" id="IPR023398">
    <property type="entry name" value="TIF_eIF4e-like"/>
</dbReference>
<dbReference type="Pfam" id="PF01652">
    <property type="entry name" value="IF4E"/>
    <property type="match status" value="1"/>
</dbReference>
<dbReference type="SUPFAM" id="SSF55418">
    <property type="entry name" value="eIF4e-like"/>
    <property type="match status" value="1"/>
</dbReference>
<evidence type="ECO:0000256" key="7">
    <source>
        <dbReference type="PROSITE-ProRule" id="PRU00723"/>
    </source>
</evidence>
<dbReference type="GO" id="GO:0000340">
    <property type="term" value="F:RNA 7-methylguanosine cap binding"/>
    <property type="evidence" value="ECO:0007669"/>
    <property type="project" value="TreeGrafter"/>
</dbReference>
<reference evidence="12" key="1">
    <citation type="submission" date="2019-07" db="EMBL/GenBank/DDBJ databases">
        <authorList>
            <person name="Dittberner H."/>
        </authorList>
    </citation>
    <scope>NUCLEOTIDE SEQUENCE [LARGE SCALE GENOMIC DNA]</scope>
</reference>
<feature type="domain" description="C3H1-type" evidence="11">
    <location>
        <begin position="158"/>
        <end position="185"/>
    </location>
</feature>
<keyword evidence="9" id="KW-0175">Coiled coil</keyword>
<dbReference type="GO" id="GO:0008270">
    <property type="term" value="F:zinc ion binding"/>
    <property type="evidence" value="ECO:0007669"/>
    <property type="project" value="UniProtKB-KW"/>
</dbReference>
<keyword evidence="7" id="KW-0862">Zinc</keyword>
<keyword evidence="7" id="KW-0479">Metal-binding</keyword>
<comment type="caution">
    <text evidence="12">The sequence shown here is derived from an EMBL/GenBank/DDBJ whole genome shotgun (WGS) entry which is preliminary data.</text>
</comment>
<sequence length="353" mass="41467">MVVEDTSVSSAITAEENLDPSTTTNPRRKEKDLPAIGANFGDEEGPSKEKKILCDDNVSKKSTTLVQHSHSLQNCWTFWFDNPHSKSNQATWGSSLRSLYTFATIEEFWSLYNNMHPPTKWTPGADLYCFKHQTEPKWEDPICADGGKWTVMFPKAKLDSSWLNTFFPKGTCKNGSACRFRHSMDRDGAEPALFNVPGLTMHQARSSDRRASESNWRFDERRHESGSSSRPEKRARTIPDSREHDPRESFEDISLIRDEKVAGFKRARLEQGHGNIEWQRREGQENVQEQRQQRENIEWQIREVDESFDERRWRERHPHDRQIIEEQRLRDIDTRRKEARSRIEQMKRTVQFN</sequence>
<evidence type="ECO:0000313" key="12">
    <source>
        <dbReference type="EMBL" id="VVA92969.1"/>
    </source>
</evidence>
<keyword evidence="13" id="KW-1185">Reference proteome</keyword>
<dbReference type="GO" id="GO:0009615">
    <property type="term" value="P:response to virus"/>
    <property type="evidence" value="ECO:0007669"/>
    <property type="project" value="UniProtKB-ARBA"/>
</dbReference>
<keyword evidence="4 8" id="KW-0694">RNA-binding</keyword>
<keyword evidence="5 8" id="KW-0648">Protein biosynthesis</keyword>
<dbReference type="InterPro" id="IPR001040">
    <property type="entry name" value="TIF_eIF_4E"/>
</dbReference>
<dbReference type="Proteomes" id="UP000489600">
    <property type="component" value="Unassembled WGS sequence"/>
</dbReference>
<dbReference type="GO" id="GO:0016281">
    <property type="term" value="C:eukaryotic translation initiation factor 4F complex"/>
    <property type="evidence" value="ECO:0007669"/>
    <property type="project" value="TreeGrafter"/>
</dbReference>
<keyword evidence="7" id="KW-0863">Zinc-finger</keyword>
<dbReference type="EMBL" id="CABITT030000001">
    <property type="protein sequence ID" value="VVA92969.1"/>
    <property type="molecule type" value="Genomic_DNA"/>
</dbReference>
<organism evidence="12 13">
    <name type="scientific">Arabis nemorensis</name>
    <dbReference type="NCBI Taxonomy" id="586526"/>
    <lineage>
        <taxon>Eukaryota</taxon>
        <taxon>Viridiplantae</taxon>
        <taxon>Streptophyta</taxon>
        <taxon>Embryophyta</taxon>
        <taxon>Tracheophyta</taxon>
        <taxon>Spermatophyta</taxon>
        <taxon>Magnoliopsida</taxon>
        <taxon>eudicotyledons</taxon>
        <taxon>Gunneridae</taxon>
        <taxon>Pentapetalae</taxon>
        <taxon>rosids</taxon>
        <taxon>malvids</taxon>
        <taxon>Brassicales</taxon>
        <taxon>Brassicaceae</taxon>
        <taxon>Arabideae</taxon>
        <taxon>Arabis</taxon>
    </lineage>
</organism>
<dbReference type="PANTHER" id="PTHR11960">
    <property type="entry name" value="EUKARYOTIC TRANSLATION INITIATION FACTOR 4E RELATED"/>
    <property type="match status" value="1"/>
</dbReference>
<evidence type="ECO:0000256" key="3">
    <source>
        <dbReference type="ARBA" id="ARBA00022845"/>
    </source>
</evidence>
<feature type="region of interest" description="Disordered" evidence="10">
    <location>
        <begin position="1"/>
        <end position="49"/>
    </location>
</feature>
<name>A0A565AWG3_9BRAS</name>
<dbReference type="AlphaFoldDB" id="A0A565AWG3"/>
<dbReference type="Gene3D" id="3.30.760.10">
    <property type="entry name" value="RNA Cap, Translation Initiation Factor Eif4e"/>
    <property type="match status" value="1"/>
</dbReference>
<accession>A0A565AWG3</accession>
<proteinExistence type="inferred from homology"/>
<keyword evidence="2 8" id="KW-0396">Initiation factor</keyword>
<evidence type="ECO:0000256" key="10">
    <source>
        <dbReference type="SAM" id="MobiDB-lite"/>
    </source>
</evidence>
<dbReference type="OrthoDB" id="590761at2759"/>
<dbReference type="PANTHER" id="PTHR11960:SF44">
    <property type="entry name" value="EUKARYOTIC TRANSLATION INITIATION FACTOR 4E-2-RELATED"/>
    <property type="match status" value="1"/>
</dbReference>
<feature type="region of interest" description="Disordered" evidence="10">
    <location>
        <begin position="196"/>
        <end position="251"/>
    </location>
</feature>
<evidence type="ECO:0000256" key="4">
    <source>
        <dbReference type="ARBA" id="ARBA00022884"/>
    </source>
</evidence>
<comment type="similarity">
    <text evidence="1 8">Belongs to the eukaryotic initiation factor 4E family.</text>
</comment>
<evidence type="ECO:0000259" key="11">
    <source>
        <dbReference type="PROSITE" id="PS50103"/>
    </source>
</evidence>
<dbReference type="GO" id="GO:0006417">
    <property type="term" value="P:regulation of translation"/>
    <property type="evidence" value="ECO:0007669"/>
    <property type="project" value="UniProtKB-KW"/>
</dbReference>
<feature type="coiled-coil region" evidence="9">
    <location>
        <begin position="280"/>
        <end position="349"/>
    </location>
</feature>
<protein>
    <recommendedName>
        <fullName evidence="6">mRNA cap-binding protein</fullName>
    </recommendedName>
</protein>